<dbReference type="InterPro" id="IPR000873">
    <property type="entry name" value="AMP-dep_synth/lig_dom"/>
</dbReference>
<dbReference type="InterPro" id="IPR045851">
    <property type="entry name" value="AMP-bd_C_sf"/>
</dbReference>
<comment type="caution">
    <text evidence="7">The sequence shown here is derived from an EMBL/GenBank/DDBJ whole genome shotgun (WGS) entry which is preliminary data.</text>
</comment>
<keyword evidence="4" id="KW-0067">ATP-binding</keyword>
<evidence type="ECO:0000256" key="3">
    <source>
        <dbReference type="ARBA" id="ARBA00022741"/>
    </source>
</evidence>
<dbReference type="AlphaFoldDB" id="A0A5S4X4L3"/>
<keyword evidence="3" id="KW-0547">Nucleotide-binding</keyword>
<dbReference type="GO" id="GO:0005324">
    <property type="term" value="F:long-chain fatty acid transmembrane transporter activity"/>
    <property type="evidence" value="ECO:0007669"/>
    <property type="project" value="TreeGrafter"/>
</dbReference>
<dbReference type="CDD" id="cd05934">
    <property type="entry name" value="FACL_DitJ_like"/>
    <property type="match status" value="1"/>
</dbReference>
<keyword evidence="2 7" id="KW-0436">Ligase</keyword>
<organism evidence="7 8">
    <name type="scientific">Bradyrhizobium cytisi</name>
    <dbReference type="NCBI Taxonomy" id="515489"/>
    <lineage>
        <taxon>Bacteria</taxon>
        <taxon>Pseudomonadati</taxon>
        <taxon>Pseudomonadota</taxon>
        <taxon>Alphaproteobacteria</taxon>
        <taxon>Hyphomicrobiales</taxon>
        <taxon>Nitrobacteraceae</taxon>
        <taxon>Bradyrhizobium</taxon>
    </lineage>
</organism>
<feature type="domain" description="AMP-binding enzyme C-terminal" evidence="6">
    <location>
        <begin position="452"/>
        <end position="527"/>
    </location>
</feature>
<dbReference type="OrthoDB" id="7315605at2"/>
<evidence type="ECO:0000256" key="4">
    <source>
        <dbReference type="ARBA" id="ARBA00022840"/>
    </source>
</evidence>
<evidence type="ECO:0000259" key="6">
    <source>
        <dbReference type="Pfam" id="PF13193"/>
    </source>
</evidence>
<dbReference type="PANTHER" id="PTHR43107">
    <property type="entry name" value="LONG-CHAIN FATTY ACID TRANSPORT PROTEIN"/>
    <property type="match status" value="1"/>
</dbReference>
<evidence type="ECO:0000256" key="2">
    <source>
        <dbReference type="ARBA" id="ARBA00022598"/>
    </source>
</evidence>
<gene>
    <name evidence="7" type="ORF">FXB38_02585</name>
</gene>
<dbReference type="GO" id="GO:0044539">
    <property type="term" value="P:long-chain fatty acid import into cell"/>
    <property type="evidence" value="ECO:0007669"/>
    <property type="project" value="TreeGrafter"/>
</dbReference>
<feature type="domain" description="AMP-dependent synthetase/ligase" evidence="5">
    <location>
        <begin position="44"/>
        <end position="391"/>
    </location>
</feature>
<evidence type="ECO:0000313" key="8">
    <source>
        <dbReference type="Proteomes" id="UP000324853"/>
    </source>
</evidence>
<protein>
    <submittedName>
        <fullName evidence="7">ATP-dependent acyl-CoA ligase</fullName>
    </submittedName>
</protein>
<dbReference type="RefSeq" id="WP_148749203.1">
    <property type="nucleotide sequence ID" value="NZ_VSSR01000005.1"/>
</dbReference>
<sequence>MIVTKNEAPANISKAIGQENVTPAWARAVTSFPPSDRILSTILTRQAERYGERILLVAGEARWTFAQTAAIAAASAQALIDAGIKPGDRVALMCSNRPEFLQVYLGCAWLGAIAVPINTALRGFQLSHIFRNSRPALLVVEAQFASAIESVEAGVELPPRTWIIGAAAGASDARLSAVALPARGAAAPAGAVRPGDTVAILYTSGTTGPAKGVCCPQAQLFWWGIYSARALGIREGDVLFTTLPLFHTNALNAFYQALLNGCTYVLESKFSASGFWAAARRHDATVGYLLGAMASMLLAQPQSAEDSTHRLRVALGGGVPPQIHGPFRERFGVPLVDGYGSTETNFVFAGRIPPDRPGTMGYLADGIEARIVDENDSALPDGEAGELVLRAGEPFAFATGYFGMPEKTVEAWRNLWFHSGDRVVRDPGGHYRFIDRMKDSIRRRGENVSSWEVEQTIQSHPAVAACAIYPLPSELGEDEVAAAILLEPGQSLDPVDVIRHCEGQIAYFAIPRYVRILSQMPLTENGKIKKGVLRDAGVTADTWDREAAGVKVRR</sequence>
<reference evidence="7 8" key="1">
    <citation type="submission" date="2019-08" db="EMBL/GenBank/DDBJ databases">
        <title>Bradyrhizobium hipponensis sp. nov., a rhizobium isolated from a Lupinus angustifolius root nodule in Tunisia.</title>
        <authorList>
            <person name="Off K."/>
            <person name="Rejili M."/>
            <person name="Mars M."/>
            <person name="Brachmann A."/>
            <person name="Marin M."/>
        </authorList>
    </citation>
    <scope>NUCLEOTIDE SEQUENCE [LARGE SCALE GENOMIC DNA]</scope>
    <source>
        <strain evidence="7 8">CTAW11</strain>
    </source>
</reference>
<dbReference type="InterPro" id="IPR042099">
    <property type="entry name" value="ANL_N_sf"/>
</dbReference>
<dbReference type="Gene3D" id="3.40.50.12780">
    <property type="entry name" value="N-terminal domain of ligase-like"/>
    <property type="match status" value="1"/>
</dbReference>
<dbReference type="InterPro" id="IPR020845">
    <property type="entry name" value="AMP-binding_CS"/>
</dbReference>
<comment type="similarity">
    <text evidence="1">Belongs to the ATP-dependent AMP-binding enzyme family.</text>
</comment>
<name>A0A5S4X4L3_9BRAD</name>
<accession>A0A5S4X4L3</accession>
<dbReference type="GO" id="GO:0004467">
    <property type="term" value="F:long-chain fatty acid-CoA ligase activity"/>
    <property type="evidence" value="ECO:0007669"/>
    <property type="project" value="TreeGrafter"/>
</dbReference>
<evidence type="ECO:0000259" key="5">
    <source>
        <dbReference type="Pfam" id="PF00501"/>
    </source>
</evidence>
<proteinExistence type="inferred from homology"/>
<evidence type="ECO:0000313" key="7">
    <source>
        <dbReference type="EMBL" id="TYL88025.1"/>
    </source>
</evidence>
<dbReference type="Proteomes" id="UP000324853">
    <property type="component" value="Unassembled WGS sequence"/>
</dbReference>
<dbReference type="GO" id="GO:0005886">
    <property type="term" value="C:plasma membrane"/>
    <property type="evidence" value="ECO:0007669"/>
    <property type="project" value="TreeGrafter"/>
</dbReference>
<dbReference type="Pfam" id="PF13193">
    <property type="entry name" value="AMP-binding_C"/>
    <property type="match status" value="1"/>
</dbReference>
<keyword evidence="8" id="KW-1185">Reference proteome</keyword>
<dbReference type="EMBL" id="VSSR01000005">
    <property type="protein sequence ID" value="TYL88025.1"/>
    <property type="molecule type" value="Genomic_DNA"/>
</dbReference>
<dbReference type="SUPFAM" id="SSF56801">
    <property type="entry name" value="Acetyl-CoA synthetase-like"/>
    <property type="match status" value="1"/>
</dbReference>
<dbReference type="PANTHER" id="PTHR43107:SF15">
    <property type="entry name" value="FATTY ACID TRANSPORT PROTEIN 3, ISOFORM A"/>
    <property type="match status" value="1"/>
</dbReference>
<evidence type="ECO:0000256" key="1">
    <source>
        <dbReference type="ARBA" id="ARBA00006432"/>
    </source>
</evidence>
<dbReference type="Gene3D" id="3.30.300.30">
    <property type="match status" value="1"/>
</dbReference>
<dbReference type="PROSITE" id="PS00455">
    <property type="entry name" value="AMP_BINDING"/>
    <property type="match status" value="1"/>
</dbReference>
<dbReference type="GO" id="GO:0005524">
    <property type="term" value="F:ATP binding"/>
    <property type="evidence" value="ECO:0007669"/>
    <property type="project" value="UniProtKB-KW"/>
</dbReference>
<dbReference type="InterPro" id="IPR025110">
    <property type="entry name" value="AMP-bd_C"/>
</dbReference>
<dbReference type="Pfam" id="PF00501">
    <property type="entry name" value="AMP-binding"/>
    <property type="match status" value="1"/>
</dbReference>
<dbReference type="NCBIfam" id="NF004808">
    <property type="entry name" value="PRK06155.1"/>
    <property type="match status" value="1"/>
</dbReference>